<dbReference type="InterPro" id="IPR019775">
    <property type="entry name" value="WD40_repeat_CS"/>
</dbReference>
<feature type="compositionally biased region" description="Polar residues" evidence="9">
    <location>
        <begin position="159"/>
        <end position="175"/>
    </location>
</feature>
<dbReference type="CDD" id="cd00200">
    <property type="entry name" value="WD40"/>
    <property type="match status" value="1"/>
</dbReference>
<sequence length="911" mass="99044">MAQPRRSRRLREGQAKQPPRGPELSLQRMQAEDVINLHSEPTPKASAIEPGEQLGGNQNNHPSTTPVSSAGPGQAEDVIGSYSEPIAEPQAADGSLSIEEPSGATEGPAEERAGSALRTYSTIARDALSLLETNEARSEGGTPHVKDATSKSDRPHPSASETPSRKSPCSTSSTHVGALPKLPKGENPLKTDSSERQAKGYPPSPLMRQLLSEGEASSPLPQTAMLPQKTINLMVLEYLNKKGYSKSEAMLRMESNTEGGPLQTTADEPIGIKYMRVFDLMVNYIEGALDVYRADLRRVRWPIFVYSFLQLVNDDHASDSRAFFQKFRDIFEAEHQDELRALQSIHLPEHLTSNATAKIFLGNKYRLRVNGTAFNALIIFLEGTQKQGSAVLVNILQTKLQTVTFESSTDNQSFLARLLDRASQIENYPAEDEGIPGHNAGSANVDQAPGSTILARLRLGPVPMEPDLMDEVRARLIDEDSRHPPVGGQSSLSQHLEQQIKREESEDAPGRTELPLPASSDRDVAMEVQKIKENRDRFKIESRTGGVGPAVSVVMFTFHNTYDSINCLDFTQDNLLVAAGMSESYIRVWTLDGSPLPSTGAQINGNLQPTASRRLIGHSGSVYNVSFSPSAEPLGNSADPSNATVSKYLLSCSADKTVRLWSLESWTCVVVYKEHNDIVWDVRWGPFGHYFLTGSYDRTARLWSTDRVESLRMFVGHDNDVDVVCFHPNNAYVFTGSCDKTVRMWKVTDAVAVRMFTGHAGNLTSIACSPSGKLLASADDSGTIILWDLAPGKLLKRMRGHQKGGIWSLTWSAESTVLVSGAADGTVRVWDVVVPNDAAGGQGRVIGEGGAGQKINVDGGAQGQGVGGKKKGKDVVVTSDQISAFPTKKSPVYKVHFTRKNLVLAGGAYMP</sequence>
<evidence type="ECO:0000256" key="9">
    <source>
        <dbReference type="SAM" id="MobiDB-lite"/>
    </source>
</evidence>
<dbReference type="InterPro" id="IPR015943">
    <property type="entry name" value="WD40/YVTN_repeat-like_dom_sf"/>
</dbReference>
<feature type="compositionally biased region" description="Polar residues" evidence="9">
    <location>
        <begin position="55"/>
        <end position="68"/>
    </location>
</feature>
<evidence type="ECO:0000256" key="3">
    <source>
        <dbReference type="ARBA" id="ARBA00022574"/>
    </source>
</evidence>
<feature type="compositionally biased region" description="Basic and acidic residues" evidence="9">
    <location>
        <begin position="134"/>
        <end position="156"/>
    </location>
</feature>
<dbReference type="Gene3D" id="1.25.40.500">
    <property type="entry name" value="TFIID subunit TAF5, NTD2 domain"/>
    <property type="match status" value="1"/>
</dbReference>
<dbReference type="PRINTS" id="PR00320">
    <property type="entry name" value="GPROTEINBRPT"/>
</dbReference>
<evidence type="ECO:0000256" key="8">
    <source>
        <dbReference type="PROSITE-ProRule" id="PRU00221"/>
    </source>
</evidence>
<organism evidence="11 12">
    <name type="scientific">Heterodermia speciosa</name>
    <dbReference type="NCBI Taxonomy" id="116794"/>
    <lineage>
        <taxon>Eukaryota</taxon>
        <taxon>Fungi</taxon>
        <taxon>Dikarya</taxon>
        <taxon>Ascomycota</taxon>
        <taxon>Pezizomycotina</taxon>
        <taxon>Lecanoromycetes</taxon>
        <taxon>OSLEUM clade</taxon>
        <taxon>Lecanoromycetidae</taxon>
        <taxon>Caliciales</taxon>
        <taxon>Physciaceae</taxon>
        <taxon>Heterodermia</taxon>
    </lineage>
</organism>
<keyword evidence="6" id="KW-0804">Transcription</keyword>
<dbReference type="InterPro" id="IPR001680">
    <property type="entry name" value="WD40_rpt"/>
</dbReference>
<dbReference type="CDD" id="cd08044">
    <property type="entry name" value="TAF5_NTD2"/>
    <property type="match status" value="1"/>
</dbReference>
<dbReference type="PROSITE" id="PS50896">
    <property type="entry name" value="LISH"/>
    <property type="match status" value="1"/>
</dbReference>
<keyword evidence="7" id="KW-0539">Nucleus</keyword>
<dbReference type="PANTHER" id="PTHR19879">
    <property type="entry name" value="TRANSCRIPTION INITIATION FACTOR TFIID"/>
    <property type="match status" value="1"/>
</dbReference>
<dbReference type="PROSITE" id="PS50294">
    <property type="entry name" value="WD_REPEATS_REGION"/>
    <property type="match status" value="4"/>
</dbReference>
<comment type="subcellular location">
    <subcellularLocation>
        <location evidence="1">Nucleus</location>
    </subcellularLocation>
</comment>
<name>A0A8H3ECX2_9LECA</name>
<feature type="repeat" description="WD" evidence="8">
    <location>
        <begin position="672"/>
        <end position="713"/>
    </location>
</feature>
<feature type="repeat" description="WD" evidence="8">
    <location>
        <begin position="714"/>
        <end position="755"/>
    </location>
</feature>
<feature type="repeat" description="WD" evidence="8">
    <location>
        <begin position="799"/>
        <end position="832"/>
    </location>
</feature>
<feature type="compositionally biased region" description="Basic and acidic residues" evidence="9">
    <location>
        <begin position="183"/>
        <end position="198"/>
    </location>
</feature>
<dbReference type="InterPro" id="IPR007582">
    <property type="entry name" value="TFIID_NTD2"/>
</dbReference>
<dbReference type="SUPFAM" id="SSF50978">
    <property type="entry name" value="WD40 repeat-like"/>
    <property type="match status" value="1"/>
</dbReference>
<evidence type="ECO:0000256" key="4">
    <source>
        <dbReference type="ARBA" id="ARBA00022737"/>
    </source>
</evidence>
<feature type="repeat" description="WD" evidence="8">
    <location>
        <begin position="756"/>
        <end position="797"/>
    </location>
</feature>
<evidence type="ECO:0000313" key="11">
    <source>
        <dbReference type="EMBL" id="CAF9903330.1"/>
    </source>
</evidence>
<dbReference type="GO" id="GO:0006367">
    <property type="term" value="P:transcription initiation at RNA polymerase II promoter"/>
    <property type="evidence" value="ECO:0007669"/>
    <property type="project" value="TreeGrafter"/>
</dbReference>
<gene>
    <name evidence="11" type="primary">TAF5</name>
    <name evidence="11" type="ORF">HETSPECPRED_000217</name>
</gene>
<evidence type="ECO:0000256" key="1">
    <source>
        <dbReference type="ARBA" id="ARBA00004123"/>
    </source>
</evidence>
<evidence type="ECO:0000256" key="7">
    <source>
        <dbReference type="ARBA" id="ARBA00023242"/>
    </source>
</evidence>
<feature type="region of interest" description="Disordered" evidence="9">
    <location>
        <begin position="480"/>
        <end position="518"/>
    </location>
</feature>
<dbReference type="SUPFAM" id="SSF160897">
    <property type="entry name" value="Taf5 N-terminal domain-like"/>
    <property type="match status" value="1"/>
</dbReference>
<feature type="domain" description="TFIID subunit TAF5 NTD2" evidence="10">
    <location>
        <begin position="273"/>
        <end position="400"/>
    </location>
</feature>
<dbReference type="Pfam" id="PF00400">
    <property type="entry name" value="WD40"/>
    <property type="match status" value="6"/>
</dbReference>
<evidence type="ECO:0000259" key="10">
    <source>
        <dbReference type="Pfam" id="PF04494"/>
    </source>
</evidence>
<dbReference type="GO" id="GO:0005669">
    <property type="term" value="C:transcription factor TFIID complex"/>
    <property type="evidence" value="ECO:0007669"/>
    <property type="project" value="TreeGrafter"/>
</dbReference>
<feature type="region of interest" description="Disordered" evidence="9">
    <location>
        <begin position="1"/>
        <end position="207"/>
    </location>
</feature>
<dbReference type="InterPro" id="IPR020472">
    <property type="entry name" value="WD40_PAC1"/>
</dbReference>
<dbReference type="PANTHER" id="PTHR19879:SF1">
    <property type="entry name" value="CANNONBALL-RELATED"/>
    <property type="match status" value="1"/>
</dbReference>
<evidence type="ECO:0000256" key="5">
    <source>
        <dbReference type="ARBA" id="ARBA00023015"/>
    </source>
</evidence>
<comment type="similarity">
    <text evidence="2">Belongs to the WD repeat TAF5 family.</text>
</comment>
<comment type="caution">
    <text evidence="11">The sequence shown here is derived from an EMBL/GenBank/DDBJ whole genome shotgun (WGS) entry which is preliminary data.</text>
</comment>
<feature type="compositionally biased region" description="Basic and acidic residues" evidence="9">
    <location>
        <begin position="498"/>
        <end position="510"/>
    </location>
</feature>
<dbReference type="InterPro" id="IPR036322">
    <property type="entry name" value="WD40_repeat_dom_sf"/>
</dbReference>
<feature type="repeat" description="WD" evidence="8">
    <location>
        <begin position="615"/>
        <end position="671"/>
    </location>
</feature>
<feature type="compositionally biased region" description="Polar residues" evidence="9">
    <location>
        <begin position="488"/>
        <end position="497"/>
    </location>
</feature>
<reference evidence="11" key="1">
    <citation type="submission" date="2021-03" db="EMBL/GenBank/DDBJ databases">
        <authorList>
            <person name="Tagirdzhanova G."/>
        </authorList>
    </citation>
    <scope>NUCLEOTIDE SEQUENCE</scope>
</reference>
<dbReference type="SMART" id="SM00320">
    <property type="entry name" value="WD40"/>
    <property type="match status" value="6"/>
</dbReference>
<dbReference type="Proteomes" id="UP000664521">
    <property type="component" value="Unassembled WGS sequence"/>
</dbReference>
<proteinExistence type="inferred from homology"/>
<dbReference type="Gene3D" id="2.130.10.10">
    <property type="entry name" value="YVTN repeat-like/Quinoprotein amine dehydrogenase"/>
    <property type="match status" value="2"/>
</dbReference>
<dbReference type="PROSITE" id="PS50082">
    <property type="entry name" value="WD_REPEATS_2"/>
    <property type="match status" value="6"/>
</dbReference>
<dbReference type="EMBL" id="CAJPDS010000001">
    <property type="protein sequence ID" value="CAF9903330.1"/>
    <property type="molecule type" value="Genomic_DNA"/>
</dbReference>
<dbReference type="GO" id="GO:0016251">
    <property type="term" value="F:RNA polymerase II general transcription initiation factor activity"/>
    <property type="evidence" value="ECO:0007669"/>
    <property type="project" value="TreeGrafter"/>
</dbReference>
<dbReference type="InterPro" id="IPR037264">
    <property type="entry name" value="TFIID_NTD2_sf"/>
</dbReference>
<protein>
    <submittedName>
        <fullName evidence="11">Transcription initiation factor TFIID subunit 5</fullName>
    </submittedName>
</protein>
<dbReference type="Pfam" id="PF08513">
    <property type="entry name" value="LisH"/>
    <property type="match status" value="1"/>
</dbReference>
<dbReference type="InterPro" id="IPR006594">
    <property type="entry name" value="LisH"/>
</dbReference>
<keyword evidence="12" id="KW-1185">Reference proteome</keyword>
<evidence type="ECO:0000256" key="2">
    <source>
        <dbReference type="ARBA" id="ARBA00009435"/>
    </source>
</evidence>
<keyword evidence="3 8" id="KW-0853">WD repeat</keyword>
<dbReference type="SMART" id="SM00667">
    <property type="entry name" value="LisH"/>
    <property type="match status" value="1"/>
</dbReference>
<dbReference type="OrthoDB" id="10266330at2759"/>
<dbReference type="Pfam" id="PF04494">
    <property type="entry name" value="TFIID_NTD2"/>
    <property type="match status" value="1"/>
</dbReference>
<evidence type="ECO:0000256" key="6">
    <source>
        <dbReference type="ARBA" id="ARBA00023163"/>
    </source>
</evidence>
<keyword evidence="4" id="KW-0677">Repeat</keyword>
<dbReference type="PROSITE" id="PS00678">
    <property type="entry name" value="WD_REPEATS_1"/>
    <property type="match status" value="1"/>
</dbReference>
<feature type="repeat" description="WD" evidence="8">
    <location>
        <begin position="558"/>
        <end position="599"/>
    </location>
</feature>
<keyword evidence="5" id="KW-0805">Transcription regulation</keyword>
<evidence type="ECO:0000313" key="12">
    <source>
        <dbReference type="Proteomes" id="UP000664521"/>
    </source>
</evidence>
<dbReference type="AlphaFoldDB" id="A0A8H3ECX2"/>
<accession>A0A8H3ECX2</accession>